<keyword evidence="2" id="KW-0378">Hydrolase</keyword>
<dbReference type="InterPro" id="IPR029058">
    <property type="entry name" value="AB_hydrolase_fold"/>
</dbReference>
<proteinExistence type="predicted"/>
<evidence type="ECO:0000259" key="1">
    <source>
        <dbReference type="Pfam" id="PF00561"/>
    </source>
</evidence>
<dbReference type="InterPro" id="IPR000073">
    <property type="entry name" value="AB_hydrolase_1"/>
</dbReference>
<evidence type="ECO:0000313" key="2">
    <source>
        <dbReference type="EMBL" id="MEP0863146.1"/>
    </source>
</evidence>
<dbReference type="Pfam" id="PF00561">
    <property type="entry name" value="Abhydrolase_1"/>
    <property type="match status" value="1"/>
</dbReference>
<keyword evidence="3" id="KW-1185">Reference proteome</keyword>
<dbReference type="Gene3D" id="3.40.50.1820">
    <property type="entry name" value="alpha/beta hydrolase"/>
    <property type="match status" value="1"/>
</dbReference>
<gene>
    <name evidence="2" type="ORF">NDI37_01520</name>
</gene>
<dbReference type="EMBL" id="JAMPKK010000002">
    <property type="protein sequence ID" value="MEP0863146.1"/>
    <property type="molecule type" value="Genomic_DNA"/>
</dbReference>
<dbReference type="Proteomes" id="UP001442494">
    <property type="component" value="Unassembled WGS sequence"/>
</dbReference>
<dbReference type="PRINTS" id="PR00111">
    <property type="entry name" value="ABHYDROLASE"/>
</dbReference>
<dbReference type="PANTHER" id="PTHR43798">
    <property type="entry name" value="MONOACYLGLYCEROL LIPASE"/>
    <property type="match status" value="1"/>
</dbReference>
<comment type="caution">
    <text evidence="2">The sequence shown here is derived from an EMBL/GenBank/DDBJ whole genome shotgun (WGS) entry which is preliminary data.</text>
</comment>
<dbReference type="GO" id="GO:0016787">
    <property type="term" value="F:hydrolase activity"/>
    <property type="evidence" value="ECO:0007669"/>
    <property type="project" value="UniProtKB-KW"/>
</dbReference>
<dbReference type="RefSeq" id="WP_190427809.1">
    <property type="nucleotide sequence ID" value="NZ_JAMPKK010000002.1"/>
</dbReference>
<evidence type="ECO:0000313" key="3">
    <source>
        <dbReference type="Proteomes" id="UP001442494"/>
    </source>
</evidence>
<dbReference type="InterPro" id="IPR050266">
    <property type="entry name" value="AB_hydrolase_sf"/>
</dbReference>
<name>A0ABV0JIB2_9CYAN</name>
<accession>A0ABV0JIB2</accession>
<dbReference type="SUPFAM" id="SSF53474">
    <property type="entry name" value="alpha/beta-Hydrolases"/>
    <property type="match status" value="1"/>
</dbReference>
<feature type="domain" description="AB hydrolase-1" evidence="1">
    <location>
        <begin position="30"/>
        <end position="169"/>
    </location>
</feature>
<organism evidence="2 3">
    <name type="scientific">Funiculus sociatus GB2-A5</name>
    <dbReference type="NCBI Taxonomy" id="2933946"/>
    <lineage>
        <taxon>Bacteria</taxon>
        <taxon>Bacillati</taxon>
        <taxon>Cyanobacteriota</taxon>
        <taxon>Cyanophyceae</taxon>
        <taxon>Coleofasciculales</taxon>
        <taxon>Coleofasciculaceae</taxon>
        <taxon>Funiculus</taxon>
    </lineage>
</organism>
<protein>
    <submittedName>
        <fullName evidence="2">Alpha/beta hydrolase</fullName>
    </submittedName>
</protein>
<dbReference type="PANTHER" id="PTHR43798:SF33">
    <property type="entry name" value="HYDROLASE, PUTATIVE (AFU_ORTHOLOGUE AFUA_2G14860)-RELATED"/>
    <property type="match status" value="1"/>
</dbReference>
<reference evidence="2 3" key="1">
    <citation type="submission" date="2022-04" db="EMBL/GenBank/DDBJ databases">
        <title>Positive selection, recombination, and allopatry shape intraspecific diversity of widespread and dominant cyanobacteria.</title>
        <authorList>
            <person name="Wei J."/>
            <person name="Shu W."/>
            <person name="Hu C."/>
        </authorList>
    </citation>
    <scope>NUCLEOTIDE SEQUENCE [LARGE SCALE GENOMIC DNA]</scope>
    <source>
        <strain evidence="2 3">GB2-A5</strain>
    </source>
</reference>
<sequence length="260" mass="29118">MDQQFIEKQVNLGECCITYFEKGVASGLSPILFIHGWGVLVEPYQGSLNILSERYHVIAPILPGLGQSTAPEIIQDYTDYARVLIDFLMALNLKKVHVIGHSEGGAIGMALAALMPSMVRSLTIADSTGIPLGSVPEVVAKRAIEMPAQMWQMKVEPVAEVFKNLLYNSFTNTQNLINMGFIGIDKDIRPLLPRIESPCLILWGKNDLLTPVSFAQEFYENIKDSQLIVVDEVYHEWVLFFPEKFASMILNFIDKIENVN</sequence>